<dbReference type="InterPro" id="IPR014029">
    <property type="entry name" value="NADH_UbQ_OxRdtase_49kDa_CS"/>
</dbReference>
<reference evidence="9 10" key="1">
    <citation type="submission" date="2017-04" db="EMBL/GenBank/DDBJ databases">
        <title>Genomic insights into metabolism of Thermodesulfobium acidiphilum.</title>
        <authorList>
            <person name="Toshchakov S.V."/>
            <person name="Frolov E.N."/>
            <person name="Kublanov I.V."/>
            <person name="Samarov N.I."/>
            <person name="Novikov A."/>
            <person name="Lebedinsky A.V."/>
            <person name="Bonch-Osmolovskaya E.A."/>
            <person name="Chernyh N.A."/>
        </authorList>
    </citation>
    <scope>NUCLEOTIDE SEQUENCE [LARGE SCALE GENOMIC DNA]</scope>
    <source>
        <strain evidence="9 10">3127-1</strain>
    </source>
</reference>
<dbReference type="Pfam" id="PF00346">
    <property type="entry name" value="Complex1_49kDa"/>
    <property type="match status" value="1"/>
</dbReference>
<dbReference type="KEGG" id="taci:TDSAC_1711"/>
<evidence type="ECO:0000313" key="9">
    <source>
        <dbReference type="EMBL" id="AWB11047.1"/>
    </source>
</evidence>
<evidence type="ECO:0000256" key="5">
    <source>
        <dbReference type="ARBA" id="ARBA00023027"/>
    </source>
</evidence>
<keyword evidence="4 6" id="KW-1278">Translocase</keyword>
<evidence type="ECO:0000313" key="10">
    <source>
        <dbReference type="Proteomes" id="UP000244792"/>
    </source>
</evidence>
<dbReference type="PANTHER" id="PTHR11993">
    <property type="entry name" value="NADH-UBIQUINONE OXIDOREDUCTASE 49 KDA SUBUNIT"/>
    <property type="match status" value="1"/>
</dbReference>
<sequence>MGSMEIKDIKEQILTDQNVCMLPEIEDNLDTKEMILNMGPQHPATHGVLRLVLRLDGEEIVGMEPHIGYLHRGIEKLMESKTYAQALPLTDRLDYISSPANNTAYAIAIEKLFGIEAPIRAKFIRTIFCEMSRICSHLLWLATHALDIGAMTIFTYCFREREWLLDLFEMTVGARLLTNFARIGGVRCDISPEFVQSLREFTKVFPSKIQEYETLLTKNPIWMERTIGIAQISAEDALNWGLTGPCLRGSGVDYDLRRDQPYDAYPFVKFYVPTGKNGDVYDRYLCRMEELRQSNEIIKQLLDQLPDGETVSDDTPDLVIPTPPRQIEAVGSVASAFITLSKERKMINTGDLYSAVEVPKGELGIYVVSDGSGKPYRLRLRTPSFVHISAMPVLSIGHMVADIIAIIGSIDIVLGESDK</sequence>
<dbReference type="HAMAP" id="MF_01358">
    <property type="entry name" value="NDH1_NuoD"/>
    <property type="match status" value="1"/>
</dbReference>
<keyword evidence="3 6" id="KW-0813">Transport</keyword>
<keyword evidence="5 6" id="KW-0520">NAD</keyword>
<evidence type="ECO:0000256" key="1">
    <source>
        <dbReference type="ARBA" id="ARBA00002378"/>
    </source>
</evidence>
<keyword evidence="6" id="KW-1003">Cell membrane</keyword>
<evidence type="ECO:0000256" key="2">
    <source>
        <dbReference type="ARBA" id="ARBA00005769"/>
    </source>
</evidence>
<accession>A0A2R4W2L5</accession>
<comment type="subunit">
    <text evidence="6">NDH-1 is composed of 14 different subunits. Subunits NuoB, C, D, E, F, and G constitute the peripheral sector of the complex.</text>
</comment>
<dbReference type="GO" id="GO:0048038">
    <property type="term" value="F:quinone binding"/>
    <property type="evidence" value="ECO:0007669"/>
    <property type="project" value="UniProtKB-KW"/>
</dbReference>
<evidence type="ECO:0000256" key="3">
    <source>
        <dbReference type="ARBA" id="ARBA00022448"/>
    </source>
</evidence>
<dbReference type="InterPro" id="IPR001135">
    <property type="entry name" value="NADH_Q_OxRdtase_suD"/>
</dbReference>
<protein>
    <recommendedName>
        <fullName evidence="6">NADH-quinone oxidoreductase subunit D</fullName>
        <ecNumber evidence="6">7.1.1.-</ecNumber>
    </recommendedName>
    <alternativeName>
        <fullName evidence="6">NADH dehydrogenase I subunit D</fullName>
    </alternativeName>
    <alternativeName>
        <fullName evidence="6">NDH-1 subunit D</fullName>
    </alternativeName>
</protein>
<dbReference type="InterPro" id="IPR029014">
    <property type="entry name" value="NiFe-Hase_large"/>
</dbReference>
<dbReference type="PANTHER" id="PTHR11993:SF10">
    <property type="entry name" value="NADH DEHYDROGENASE [UBIQUINONE] IRON-SULFUR PROTEIN 2, MITOCHONDRIAL"/>
    <property type="match status" value="1"/>
</dbReference>
<keyword evidence="6" id="KW-0830">Ubiquinone</keyword>
<dbReference type="Proteomes" id="UP000244792">
    <property type="component" value="Chromosome"/>
</dbReference>
<dbReference type="NCBIfam" id="NF004739">
    <property type="entry name" value="PRK06075.1"/>
    <property type="match status" value="1"/>
</dbReference>
<keyword evidence="6" id="KW-0472">Membrane</keyword>
<dbReference type="EC" id="7.1.1.-" evidence="6"/>
<dbReference type="GO" id="GO:0050136">
    <property type="term" value="F:NADH dehydrogenase (quinone) (non-electrogenic) activity"/>
    <property type="evidence" value="ECO:0007669"/>
    <property type="project" value="UniProtKB-UniRule"/>
</dbReference>
<keyword evidence="6" id="KW-0874">Quinone</keyword>
<dbReference type="PROSITE" id="PS00535">
    <property type="entry name" value="COMPLEX1_49K"/>
    <property type="match status" value="1"/>
</dbReference>
<proteinExistence type="inferred from homology"/>
<dbReference type="Gene3D" id="1.10.645.10">
    <property type="entry name" value="Cytochrome-c3 Hydrogenase, chain B"/>
    <property type="match status" value="1"/>
</dbReference>
<comment type="similarity">
    <text evidence="2 6 7">Belongs to the complex I 49 kDa subunit family.</text>
</comment>
<evidence type="ECO:0000259" key="8">
    <source>
        <dbReference type="Pfam" id="PF00346"/>
    </source>
</evidence>
<dbReference type="GO" id="GO:0051287">
    <property type="term" value="F:NAD binding"/>
    <property type="evidence" value="ECO:0007669"/>
    <property type="project" value="InterPro"/>
</dbReference>
<comment type="catalytic activity">
    <reaction evidence="6">
        <text>a quinone + NADH + 5 H(+)(in) = a quinol + NAD(+) + 4 H(+)(out)</text>
        <dbReference type="Rhea" id="RHEA:57888"/>
        <dbReference type="ChEBI" id="CHEBI:15378"/>
        <dbReference type="ChEBI" id="CHEBI:24646"/>
        <dbReference type="ChEBI" id="CHEBI:57540"/>
        <dbReference type="ChEBI" id="CHEBI:57945"/>
        <dbReference type="ChEBI" id="CHEBI:132124"/>
    </reaction>
</comment>
<organism evidence="9 10">
    <name type="scientific">Thermodesulfobium acidiphilum</name>
    <dbReference type="NCBI Taxonomy" id="1794699"/>
    <lineage>
        <taxon>Bacteria</taxon>
        <taxon>Pseudomonadati</taxon>
        <taxon>Thermodesulfobiota</taxon>
        <taxon>Thermodesulfobiia</taxon>
        <taxon>Thermodesulfobiales</taxon>
        <taxon>Thermodesulfobiaceae</taxon>
        <taxon>Thermodesulfobium</taxon>
    </lineage>
</organism>
<dbReference type="EMBL" id="CP020921">
    <property type="protein sequence ID" value="AWB11047.1"/>
    <property type="molecule type" value="Genomic_DNA"/>
</dbReference>
<dbReference type="GO" id="GO:0005886">
    <property type="term" value="C:plasma membrane"/>
    <property type="evidence" value="ECO:0007669"/>
    <property type="project" value="UniProtKB-SubCell"/>
</dbReference>
<dbReference type="OrthoDB" id="9801496at2"/>
<comment type="function">
    <text evidence="1 6">NDH-1 shuttles electrons from NADH, via FMN and iron-sulfur (Fe-S) centers, to quinones in the respiratory chain. The immediate electron acceptor for the enzyme in this species is believed to be ubiquinone. Couples the redox reaction to proton translocation (for every two electrons transferred, four hydrogen ions are translocated across the cytoplasmic membrane), and thus conserves the redox energy in a proton gradient.</text>
</comment>
<dbReference type="AlphaFoldDB" id="A0A2R4W2L5"/>
<name>A0A2R4W2L5_THEAF</name>
<dbReference type="InterPro" id="IPR022885">
    <property type="entry name" value="NDH1_su_D/H"/>
</dbReference>
<keyword evidence="10" id="KW-1185">Reference proteome</keyword>
<dbReference type="RefSeq" id="WP_108310054.1">
    <property type="nucleotide sequence ID" value="NZ_CP020921.1"/>
</dbReference>
<comment type="subcellular location">
    <subcellularLocation>
        <location evidence="6">Cell membrane</location>
        <topology evidence="6">Peripheral membrane protein</topology>
        <orientation evidence="6">Cytoplasmic side</orientation>
    </subcellularLocation>
</comment>
<feature type="domain" description="NADH-quinone oxidoreductase subunit D" evidence="8">
    <location>
        <begin position="147"/>
        <end position="419"/>
    </location>
</feature>
<gene>
    <name evidence="6" type="primary">nuoD</name>
    <name evidence="9" type="ORF">TDSAC_1711</name>
</gene>
<evidence type="ECO:0000256" key="6">
    <source>
        <dbReference type="HAMAP-Rule" id="MF_01358"/>
    </source>
</evidence>
<dbReference type="SUPFAM" id="SSF56762">
    <property type="entry name" value="HydB/Nqo4-like"/>
    <property type="match status" value="1"/>
</dbReference>
<evidence type="ECO:0000256" key="4">
    <source>
        <dbReference type="ARBA" id="ARBA00022967"/>
    </source>
</evidence>
<evidence type="ECO:0000256" key="7">
    <source>
        <dbReference type="RuleBase" id="RU003685"/>
    </source>
</evidence>
<dbReference type="NCBIfam" id="TIGR01962">
    <property type="entry name" value="NuoD"/>
    <property type="match status" value="1"/>
</dbReference>